<accession>A0AAN9MYU7</accession>
<comment type="caution">
    <text evidence="2">The sequence shown here is derived from an EMBL/GenBank/DDBJ whole genome shotgun (WGS) entry which is preliminary data.</text>
</comment>
<reference evidence="2 3" key="1">
    <citation type="submission" date="2024-01" db="EMBL/GenBank/DDBJ databases">
        <title>The genomes of 5 underutilized Papilionoideae crops provide insights into root nodulation and disease resistanc.</title>
        <authorList>
            <person name="Jiang F."/>
        </authorList>
    </citation>
    <scope>NUCLEOTIDE SEQUENCE [LARGE SCALE GENOMIC DNA]</scope>
    <source>
        <strain evidence="2">LVBAO_FW01</strain>
        <tissue evidence="2">Leaves</tissue>
    </source>
</reference>
<feature type="region of interest" description="Disordered" evidence="1">
    <location>
        <begin position="1"/>
        <end position="44"/>
    </location>
</feature>
<keyword evidence="3" id="KW-1185">Reference proteome</keyword>
<dbReference type="AlphaFoldDB" id="A0AAN9MYU7"/>
<evidence type="ECO:0000256" key="1">
    <source>
        <dbReference type="SAM" id="MobiDB-lite"/>
    </source>
</evidence>
<gene>
    <name evidence="2" type="ORF">VNO77_05711</name>
</gene>
<sequence length="137" mass="15838">MSFCTNPSPKDKELLSLGRLDLQPEESEKPRSFTEPKFQKTQKNCGPMGPQIIILFSIEAWLGVPLVQPNKRTRQARRPITFDLVYQSVEMANLLVLTLFRVFRLDLSDSTLFKFNDSWVDPRGRGCQEERCNIFLS</sequence>
<evidence type="ECO:0000313" key="3">
    <source>
        <dbReference type="Proteomes" id="UP001367508"/>
    </source>
</evidence>
<protein>
    <submittedName>
        <fullName evidence="2">Uncharacterized protein</fullName>
    </submittedName>
</protein>
<proteinExistence type="predicted"/>
<name>A0AAN9MYU7_CANGL</name>
<feature type="compositionally biased region" description="Basic and acidic residues" evidence="1">
    <location>
        <begin position="26"/>
        <end position="38"/>
    </location>
</feature>
<dbReference type="Proteomes" id="UP001367508">
    <property type="component" value="Unassembled WGS sequence"/>
</dbReference>
<evidence type="ECO:0000313" key="2">
    <source>
        <dbReference type="EMBL" id="KAK7363565.1"/>
    </source>
</evidence>
<dbReference type="EMBL" id="JAYMYQ010000001">
    <property type="protein sequence ID" value="KAK7363565.1"/>
    <property type="molecule type" value="Genomic_DNA"/>
</dbReference>
<organism evidence="2 3">
    <name type="scientific">Canavalia gladiata</name>
    <name type="common">Sword bean</name>
    <name type="synonym">Dolichos gladiatus</name>
    <dbReference type="NCBI Taxonomy" id="3824"/>
    <lineage>
        <taxon>Eukaryota</taxon>
        <taxon>Viridiplantae</taxon>
        <taxon>Streptophyta</taxon>
        <taxon>Embryophyta</taxon>
        <taxon>Tracheophyta</taxon>
        <taxon>Spermatophyta</taxon>
        <taxon>Magnoliopsida</taxon>
        <taxon>eudicotyledons</taxon>
        <taxon>Gunneridae</taxon>
        <taxon>Pentapetalae</taxon>
        <taxon>rosids</taxon>
        <taxon>fabids</taxon>
        <taxon>Fabales</taxon>
        <taxon>Fabaceae</taxon>
        <taxon>Papilionoideae</taxon>
        <taxon>50 kb inversion clade</taxon>
        <taxon>NPAAA clade</taxon>
        <taxon>indigoferoid/millettioid clade</taxon>
        <taxon>Phaseoleae</taxon>
        <taxon>Canavalia</taxon>
    </lineage>
</organism>